<protein>
    <submittedName>
        <fullName evidence="1">Uncharacterized protein</fullName>
    </submittedName>
</protein>
<evidence type="ECO:0000313" key="1">
    <source>
        <dbReference type="EMBL" id="MFB9328882.1"/>
    </source>
</evidence>
<sequence length="49" mass="5600">MRAKKSLAAVDRSQASYPFVIRSGVSRKQEYEHRLGLPLFAFVMDETVI</sequence>
<dbReference type="EMBL" id="JBHMDO010000038">
    <property type="protein sequence ID" value="MFB9328882.1"/>
    <property type="molecule type" value="Genomic_DNA"/>
</dbReference>
<reference evidence="1 2" key="1">
    <citation type="submission" date="2024-09" db="EMBL/GenBank/DDBJ databases">
        <authorList>
            <person name="Sun Q."/>
            <person name="Mori K."/>
        </authorList>
    </citation>
    <scope>NUCLEOTIDE SEQUENCE [LARGE SCALE GENOMIC DNA]</scope>
    <source>
        <strain evidence="1 2">TISTR 2452</strain>
    </source>
</reference>
<accession>A0ABV5KXU0</accession>
<dbReference type="Proteomes" id="UP001589747">
    <property type="component" value="Unassembled WGS sequence"/>
</dbReference>
<evidence type="ECO:0000313" key="2">
    <source>
        <dbReference type="Proteomes" id="UP001589747"/>
    </source>
</evidence>
<name>A0ABV5KXU0_9BACL</name>
<dbReference type="RefSeq" id="WP_377498620.1">
    <property type="nucleotide sequence ID" value="NZ_JBHMDO010000038.1"/>
</dbReference>
<keyword evidence="2" id="KW-1185">Reference proteome</keyword>
<gene>
    <name evidence="1" type="ORF">ACFFSY_23350</name>
</gene>
<proteinExistence type="predicted"/>
<comment type="caution">
    <text evidence="1">The sequence shown here is derived from an EMBL/GenBank/DDBJ whole genome shotgun (WGS) entry which is preliminary data.</text>
</comment>
<organism evidence="1 2">
    <name type="scientific">Paenibacillus aurantiacus</name>
    <dbReference type="NCBI Taxonomy" id="1936118"/>
    <lineage>
        <taxon>Bacteria</taxon>
        <taxon>Bacillati</taxon>
        <taxon>Bacillota</taxon>
        <taxon>Bacilli</taxon>
        <taxon>Bacillales</taxon>
        <taxon>Paenibacillaceae</taxon>
        <taxon>Paenibacillus</taxon>
    </lineage>
</organism>